<name>A0AAD7VU22_9ASCO</name>
<dbReference type="EMBL" id="JARPMG010000002">
    <property type="protein sequence ID" value="KAJ8102667.1"/>
    <property type="molecule type" value="Genomic_DNA"/>
</dbReference>
<feature type="region of interest" description="Disordered" evidence="8">
    <location>
        <begin position="1"/>
        <end position="100"/>
    </location>
</feature>
<sequence length="742" mass="81029">MKRGRSQASAKAFISASKRSKQTPENSSTEVEHSNAIANRTPTAPTTGLTPKSEAEPTERNTAATPKQVETLSASEMVSEEVNEDDQIQYVSASDSNRSEGDYEILITDSEEERPPNASAKTSNVIDLDESVQVSTFTPTGENLLETDTVSLFGIICGQNLAIQGQYSVRVVKGSIGICSAKFTASKKFHNVFAPITHAIPTIVADDSGPDIPKDTLRNELSDIIPVEFAPAVNGLLQFDVIIAIRSLHTGIENLETVCQNLKNVWTGHDGPSKRSYTVLYRTREPPVPIAPPKDWDILLRTIRQKIWDCVKSDGNKRFRPVVFICGAKSAGKSTFARLLTNVLLTYSTLTPNKIPNGKIEELLYMDLDPGQPEFGPSGTLSLNVLDSPMLGPSLTHSTLSKAVKAFHFGYTTPRDAPQDYIRYVDKLMSYYTSQSFRLTDGNASQMEEFPLLVNTPGWTKGQGVEVLRQLIEITKPNIIVYIGPRLAQPDIDTNFELAEVLRAAATNATVSQLLPLDESGRKSAKYSAADLRVAQTMAYFHSTGPQSWDFSRPLTAWRPYVVRYSSGDDVGIHGIEILGHEVILDEHIPAVINGTVVGISVASADAALKVRRVSTVDSSLPILDTPTIDADVDAVSCLGLGVIRAMDPQSKALHILTPVLPQTILDAVSSSNKVILSRGRLPLPIWAAWDGDQAGVARRPWREVPYLSVDEIIGVEVGGTVGGQSLRVRRNVMRRSQQFRT</sequence>
<dbReference type="RefSeq" id="XP_056046117.1">
    <property type="nucleotide sequence ID" value="XM_056186624.1"/>
</dbReference>
<keyword evidence="5" id="KW-0547">Nucleotide-binding</keyword>
<dbReference type="GeneID" id="80881790"/>
<evidence type="ECO:0000256" key="1">
    <source>
        <dbReference type="ARBA" id="ARBA00011003"/>
    </source>
</evidence>
<feature type="compositionally biased region" description="Acidic residues" evidence="8">
    <location>
        <begin position="78"/>
        <end position="87"/>
    </location>
</feature>
<gene>
    <name evidence="10" type="ORF">POJ06DRAFT_245305</name>
</gene>
<comment type="similarity">
    <text evidence="1">Belongs to the Clp1 family. NOL9/GRC3 subfamily.</text>
</comment>
<protein>
    <recommendedName>
        <fullName evidence="3">Polynucleotide 5'-hydroxyl-kinase GRC3</fullName>
    </recommendedName>
    <alternativeName>
        <fullName evidence="2">Polynucleotide 5'-hydroxyl-kinase grc3</fullName>
    </alternativeName>
</protein>
<feature type="compositionally biased region" description="Polar residues" evidence="8">
    <location>
        <begin position="60"/>
        <end position="76"/>
    </location>
</feature>
<proteinExistence type="inferred from homology"/>
<evidence type="ECO:0000313" key="10">
    <source>
        <dbReference type="EMBL" id="KAJ8102667.1"/>
    </source>
</evidence>
<feature type="domain" description="Clp1 P-loop" evidence="9">
    <location>
        <begin position="327"/>
        <end position="542"/>
    </location>
</feature>
<evidence type="ECO:0000256" key="6">
    <source>
        <dbReference type="ARBA" id="ARBA00022777"/>
    </source>
</evidence>
<dbReference type="InterPro" id="IPR045116">
    <property type="entry name" value="Clp1/Grc3"/>
</dbReference>
<reference evidence="10" key="1">
    <citation type="submission" date="2023-03" db="EMBL/GenBank/DDBJ databases">
        <title>Near-Complete genome sequence of Lipomyces tetrasporous NRRL Y-64009, an oleaginous yeast capable of growing on lignocellulosic hydrolysates.</title>
        <authorList>
            <consortium name="Lawrence Berkeley National Laboratory"/>
            <person name="Jagtap S.S."/>
            <person name="Liu J.-J."/>
            <person name="Walukiewicz H.E."/>
            <person name="Pangilinan J."/>
            <person name="Lipzen A."/>
            <person name="Ahrendt S."/>
            <person name="Koriabine M."/>
            <person name="Cobaugh K."/>
            <person name="Salamov A."/>
            <person name="Yoshinaga Y."/>
            <person name="Ng V."/>
            <person name="Daum C."/>
            <person name="Grigoriev I.V."/>
            <person name="Slininger P.J."/>
            <person name="Dien B.S."/>
            <person name="Jin Y.-S."/>
            <person name="Rao C.V."/>
        </authorList>
    </citation>
    <scope>NUCLEOTIDE SEQUENCE</scope>
    <source>
        <strain evidence="10">NRRL Y-64009</strain>
    </source>
</reference>
<evidence type="ECO:0000256" key="3">
    <source>
        <dbReference type="ARBA" id="ARBA00019824"/>
    </source>
</evidence>
<dbReference type="GO" id="GO:0000448">
    <property type="term" value="P:cleavage in ITS2 between 5.8S rRNA and LSU-rRNA of tricistronic rRNA transcript (SSU-rRNA, 5.8S rRNA, LSU-rRNA)"/>
    <property type="evidence" value="ECO:0007669"/>
    <property type="project" value="TreeGrafter"/>
</dbReference>
<organism evidence="10 11">
    <name type="scientific">Lipomyces tetrasporus</name>
    <dbReference type="NCBI Taxonomy" id="54092"/>
    <lineage>
        <taxon>Eukaryota</taxon>
        <taxon>Fungi</taxon>
        <taxon>Dikarya</taxon>
        <taxon>Ascomycota</taxon>
        <taxon>Saccharomycotina</taxon>
        <taxon>Lipomycetes</taxon>
        <taxon>Lipomycetales</taxon>
        <taxon>Lipomycetaceae</taxon>
        <taxon>Lipomyces</taxon>
    </lineage>
</organism>
<keyword evidence="4" id="KW-0808">Transferase</keyword>
<evidence type="ECO:0000256" key="4">
    <source>
        <dbReference type="ARBA" id="ARBA00022679"/>
    </source>
</evidence>
<keyword evidence="6" id="KW-0418">Kinase</keyword>
<dbReference type="GO" id="GO:0051731">
    <property type="term" value="F:polynucleotide 5'-hydroxyl-kinase activity"/>
    <property type="evidence" value="ECO:0007669"/>
    <property type="project" value="InterPro"/>
</dbReference>
<dbReference type="Gene3D" id="3.40.50.300">
    <property type="entry name" value="P-loop containing nucleotide triphosphate hydrolases"/>
    <property type="match status" value="1"/>
</dbReference>
<evidence type="ECO:0000256" key="8">
    <source>
        <dbReference type="SAM" id="MobiDB-lite"/>
    </source>
</evidence>
<evidence type="ECO:0000256" key="2">
    <source>
        <dbReference type="ARBA" id="ARBA00018706"/>
    </source>
</evidence>
<dbReference type="AlphaFoldDB" id="A0AAD7VU22"/>
<dbReference type="GO" id="GO:0005524">
    <property type="term" value="F:ATP binding"/>
    <property type="evidence" value="ECO:0007669"/>
    <property type="project" value="UniProtKB-KW"/>
</dbReference>
<evidence type="ECO:0000313" key="11">
    <source>
        <dbReference type="Proteomes" id="UP001217417"/>
    </source>
</evidence>
<dbReference type="InterPro" id="IPR027417">
    <property type="entry name" value="P-loop_NTPase"/>
</dbReference>
<dbReference type="Pfam" id="PF16575">
    <property type="entry name" value="CLP1_P"/>
    <property type="match status" value="1"/>
</dbReference>
<keyword evidence="11" id="KW-1185">Reference proteome</keyword>
<evidence type="ECO:0000256" key="7">
    <source>
        <dbReference type="ARBA" id="ARBA00022840"/>
    </source>
</evidence>
<feature type="compositionally biased region" description="Polar residues" evidence="8">
    <location>
        <begin position="36"/>
        <end position="50"/>
    </location>
</feature>
<keyword evidence="7" id="KW-0067">ATP-binding</keyword>
<dbReference type="PANTHER" id="PTHR12755">
    <property type="entry name" value="CLEAVAGE/POLYADENYLATION FACTOR IA SUBUNIT CLP1P"/>
    <property type="match status" value="1"/>
</dbReference>
<evidence type="ECO:0000256" key="5">
    <source>
        <dbReference type="ARBA" id="ARBA00022741"/>
    </source>
</evidence>
<dbReference type="Proteomes" id="UP001217417">
    <property type="component" value="Unassembled WGS sequence"/>
</dbReference>
<comment type="caution">
    <text evidence="10">The sequence shown here is derived from an EMBL/GenBank/DDBJ whole genome shotgun (WGS) entry which is preliminary data.</text>
</comment>
<dbReference type="InterPro" id="IPR032319">
    <property type="entry name" value="CLP1_P"/>
</dbReference>
<dbReference type="GO" id="GO:0005634">
    <property type="term" value="C:nucleus"/>
    <property type="evidence" value="ECO:0007669"/>
    <property type="project" value="TreeGrafter"/>
</dbReference>
<accession>A0AAD7VU22</accession>
<dbReference type="PANTHER" id="PTHR12755:SF3">
    <property type="entry name" value="POLYNUCLEOTIDE 5'-HYDROXYL-KINASE NOL9"/>
    <property type="match status" value="1"/>
</dbReference>
<evidence type="ECO:0000259" key="9">
    <source>
        <dbReference type="Pfam" id="PF16575"/>
    </source>
</evidence>